<sequence length="110" mass="12793">MFNAFGILLGDENVIGLIGRSVYMVHCIGSILLFIGAFLKMSIFLLIYLITDILHIIFGSIFLFDWWLENHQLKTEIVIGLALIMCSIYFWLVVYSYYVQCKSEGYYEED</sequence>
<keyword evidence="2" id="KW-1185">Reference proteome</keyword>
<keyword evidence="1" id="KW-0472">Membrane</keyword>
<gene>
    <name evidence="3" type="primary">LOC115624953</name>
</gene>
<feature type="transmembrane region" description="Helical" evidence="1">
    <location>
        <begin position="21"/>
        <end position="39"/>
    </location>
</feature>
<protein>
    <submittedName>
        <fullName evidence="3">Uncharacterized protein LOC115624953</fullName>
    </submittedName>
</protein>
<dbReference type="Proteomes" id="UP000504634">
    <property type="component" value="Unplaced"/>
</dbReference>
<dbReference type="GeneID" id="115624953"/>
<evidence type="ECO:0000313" key="3">
    <source>
        <dbReference type="RefSeq" id="XP_030375665.1"/>
    </source>
</evidence>
<dbReference type="AlphaFoldDB" id="A0A6J2TJM3"/>
<keyword evidence="1" id="KW-1133">Transmembrane helix</keyword>
<evidence type="ECO:0000256" key="1">
    <source>
        <dbReference type="SAM" id="Phobius"/>
    </source>
</evidence>
<evidence type="ECO:0000313" key="2">
    <source>
        <dbReference type="Proteomes" id="UP000504634"/>
    </source>
</evidence>
<organism evidence="2 3">
    <name type="scientific">Drosophila lebanonensis</name>
    <name type="common">Fruit fly</name>
    <name type="synonym">Scaptodrosophila lebanonensis</name>
    <dbReference type="NCBI Taxonomy" id="7225"/>
    <lineage>
        <taxon>Eukaryota</taxon>
        <taxon>Metazoa</taxon>
        <taxon>Ecdysozoa</taxon>
        <taxon>Arthropoda</taxon>
        <taxon>Hexapoda</taxon>
        <taxon>Insecta</taxon>
        <taxon>Pterygota</taxon>
        <taxon>Neoptera</taxon>
        <taxon>Endopterygota</taxon>
        <taxon>Diptera</taxon>
        <taxon>Brachycera</taxon>
        <taxon>Muscomorpha</taxon>
        <taxon>Ephydroidea</taxon>
        <taxon>Drosophilidae</taxon>
        <taxon>Scaptodrosophila</taxon>
    </lineage>
</organism>
<proteinExistence type="predicted"/>
<reference evidence="3" key="1">
    <citation type="submission" date="2025-08" db="UniProtKB">
        <authorList>
            <consortium name="RefSeq"/>
        </authorList>
    </citation>
    <scope>IDENTIFICATION</scope>
    <source>
        <strain evidence="3">11010-0011.00</strain>
        <tissue evidence="3">Whole body</tissue>
    </source>
</reference>
<keyword evidence="1" id="KW-0812">Transmembrane</keyword>
<accession>A0A6J2TJM3</accession>
<feature type="transmembrane region" description="Helical" evidence="1">
    <location>
        <begin position="45"/>
        <end position="68"/>
    </location>
</feature>
<name>A0A6J2TJM3_DROLE</name>
<feature type="transmembrane region" description="Helical" evidence="1">
    <location>
        <begin position="77"/>
        <end position="98"/>
    </location>
</feature>
<dbReference type="RefSeq" id="XP_030375665.1">
    <property type="nucleotide sequence ID" value="XM_030519805.1"/>
</dbReference>
<dbReference type="OrthoDB" id="7828878at2759"/>